<dbReference type="Gene3D" id="1.10.150.520">
    <property type="match status" value="1"/>
</dbReference>
<keyword evidence="3 5" id="KW-0378">Hydrolase</keyword>
<protein>
    <submittedName>
        <fullName evidence="5">HAD family hydrolase</fullName>
    </submittedName>
</protein>
<evidence type="ECO:0000256" key="1">
    <source>
        <dbReference type="ARBA" id="ARBA00001946"/>
    </source>
</evidence>
<dbReference type="SFLD" id="SFLDS00003">
    <property type="entry name" value="Haloacid_Dehalogenase"/>
    <property type="match status" value="1"/>
</dbReference>
<keyword evidence="6" id="KW-1185">Reference proteome</keyword>
<evidence type="ECO:0000256" key="2">
    <source>
        <dbReference type="ARBA" id="ARBA00022723"/>
    </source>
</evidence>
<dbReference type="NCBIfam" id="TIGR01549">
    <property type="entry name" value="HAD-SF-IA-v1"/>
    <property type="match status" value="1"/>
</dbReference>
<dbReference type="InterPro" id="IPR006439">
    <property type="entry name" value="HAD-SF_hydro_IA"/>
</dbReference>
<reference evidence="5 6" key="1">
    <citation type="submission" date="2022-04" db="EMBL/GenBank/DDBJ databases">
        <title>Halobacillus sp. isolated from saltern.</title>
        <authorList>
            <person name="Won M."/>
            <person name="Lee C.-M."/>
            <person name="Woen H.-Y."/>
            <person name="Kwon S.-W."/>
        </authorList>
    </citation>
    <scope>NUCLEOTIDE SEQUENCE [LARGE SCALE GENOMIC DNA]</scope>
    <source>
        <strain evidence="5 6">SSTM10-2</strain>
    </source>
</reference>
<dbReference type="InterPro" id="IPR041492">
    <property type="entry name" value="HAD_2"/>
</dbReference>
<dbReference type="InterPro" id="IPR051400">
    <property type="entry name" value="HAD-like_hydrolase"/>
</dbReference>
<keyword evidence="2" id="KW-0479">Metal-binding</keyword>
<evidence type="ECO:0000313" key="6">
    <source>
        <dbReference type="Proteomes" id="UP000831880"/>
    </source>
</evidence>
<accession>A0ABY4GX33</accession>
<dbReference type="InterPro" id="IPR036412">
    <property type="entry name" value="HAD-like_sf"/>
</dbReference>
<dbReference type="SFLD" id="SFLDG01129">
    <property type="entry name" value="C1.5:_HAD__Beta-PGM__Phosphata"/>
    <property type="match status" value="1"/>
</dbReference>
<organism evidence="5 6">
    <name type="scientific">Halobacillus shinanisalinarum</name>
    <dbReference type="NCBI Taxonomy" id="2932258"/>
    <lineage>
        <taxon>Bacteria</taxon>
        <taxon>Bacillati</taxon>
        <taxon>Bacillota</taxon>
        <taxon>Bacilli</taxon>
        <taxon>Bacillales</taxon>
        <taxon>Bacillaceae</taxon>
        <taxon>Halobacillus</taxon>
    </lineage>
</organism>
<keyword evidence="4" id="KW-0460">Magnesium</keyword>
<dbReference type="PANTHER" id="PTHR46470:SF2">
    <property type="entry name" value="GLYCERALDEHYDE 3-PHOSPHATE PHOSPHATASE"/>
    <property type="match status" value="1"/>
</dbReference>
<comment type="cofactor">
    <cofactor evidence="1">
        <name>Mg(2+)</name>
        <dbReference type="ChEBI" id="CHEBI:18420"/>
    </cofactor>
</comment>
<sequence length="216" mass="25348">MIQAVLFDLDRTLLDRDQSLKNFVKKQYDSFQSLHQYIERDEFLERFIELDEGGYQPKEQVYKQLVARYYMDTINDQKLLDHYYNFFSEECIGFKGMCEMLIILQKKGIKLGIITNGQTNFQTANIRALDIEDFLDVILISEQEQMKKPDRRIFQKAAEQLQVPIESCLFVDDHVKNDVEGALAAGMKAIWKRGPDDNCRKEVLSIVELEEVIDFL</sequence>
<dbReference type="Gene3D" id="3.40.50.1000">
    <property type="entry name" value="HAD superfamily/HAD-like"/>
    <property type="match status" value="1"/>
</dbReference>
<gene>
    <name evidence="5" type="ORF">MUO14_20110</name>
</gene>
<proteinExistence type="predicted"/>
<dbReference type="InterPro" id="IPR023214">
    <property type="entry name" value="HAD_sf"/>
</dbReference>
<dbReference type="RefSeq" id="WP_244752306.1">
    <property type="nucleotide sequence ID" value="NZ_CP095074.1"/>
</dbReference>
<dbReference type="Pfam" id="PF13419">
    <property type="entry name" value="HAD_2"/>
    <property type="match status" value="1"/>
</dbReference>
<dbReference type="GO" id="GO:0016787">
    <property type="term" value="F:hydrolase activity"/>
    <property type="evidence" value="ECO:0007669"/>
    <property type="project" value="UniProtKB-KW"/>
</dbReference>
<name>A0ABY4GX33_9BACI</name>
<evidence type="ECO:0000313" key="5">
    <source>
        <dbReference type="EMBL" id="UOQ92698.1"/>
    </source>
</evidence>
<dbReference type="Proteomes" id="UP000831880">
    <property type="component" value="Chromosome"/>
</dbReference>
<dbReference type="EMBL" id="CP095074">
    <property type="protein sequence ID" value="UOQ92698.1"/>
    <property type="molecule type" value="Genomic_DNA"/>
</dbReference>
<dbReference type="PANTHER" id="PTHR46470">
    <property type="entry name" value="N-ACYLNEURAMINATE-9-PHOSPHATASE"/>
    <property type="match status" value="1"/>
</dbReference>
<evidence type="ECO:0000256" key="4">
    <source>
        <dbReference type="ARBA" id="ARBA00022842"/>
    </source>
</evidence>
<dbReference type="PRINTS" id="PR00413">
    <property type="entry name" value="HADHALOGNASE"/>
</dbReference>
<dbReference type="NCBIfam" id="TIGR01509">
    <property type="entry name" value="HAD-SF-IA-v3"/>
    <property type="match status" value="1"/>
</dbReference>
<evidence type="ECO:0000256" key="3">
    <source>
        <dbReference type="ARBA" id="ARBA00022801"/>
    </source>
</evidence>
<dbReference type="SUPFAM" id="SSF56784">
    <property type="entry name" value="HAD-like"/>
    <property type="match status" value="1"/>
</dbReference>